<reference evidence="2" key="1">
    <citation type="journal article" date="2023" name="Mol. Phylogenet. Evol.">
        <title>Genome-scale phylogeny and comparative genomics of the fungal order Sordariales.</title>
        <authorList>
            <person name="Hensen N."/>
            <person name="Bonometti L."/>
            <person name="Westerberg I."/>
            <person name="Brannstrom I.O."/>
            <person name="Guillou S."/>
            <person name="Cros-Aarteil S."/>
            <person name="Calhoun S."/>
            <person name="Haridas S."/>
            <person name="Kuo A."/>
            <person name="Mondo S."/>
            <person name="Pangilinan J."/>
            <person name="Riley R."/>
            <person name="LaButti K."/>
            <person name="Andreopoulos B."/>
            <person name="Lipzen A."/>
            <person name="Chen C."/>
            <person name="Yan M."/>
            <person name="Daum C."/>
            <person name="Ng V."/>
            <person name="Clum A."/>
            <person name="Steindorff A."/>
            <person name="Ohm R.A."/>
            <person name="Martin F."/>
            <person name="Silar P."/>
            <person name="Natvig D.O."/>
            <person name="Lalanne C."/>
            <person name="Gautier V."/>
            <person name="Ament-Velasquez S.L."/>
            <person name="Kruys A."/>
            <person name="Hutchinson M.I."/>
            <person name="Powell A.J."/>
            <person name="Barry K."/>
            <person name="Miller A.N."/>
            <person name="Grigoriev I.V."/>
            <person name="Debuchy R."/>
            <person name="Gladieux P."/>
            <person name="Hiltunen Thoren M."/>
            <person name="Johannesson H."/>
        </authorList>
    </citation>
    <scope>NUCLEOTIDE SEQUENCE</scope>
    <source>
        <strain evidence="2">CBS 508.74</strain>
    </source>
</reference>
<reference evidence="2" key="2">
    <citation type="submission" date="2023-05" db="EMBL/GenBank/DDBJ databases">
        <authorList>
            <consortium name="Lawrence Berkeley National Laboratory"/>
            <person name="Steindorff A."/>
            <person name="Hensen N."/>
            <person name="Bonometti L."/>
            <person name="Westerberg I."/>
            <person name="Brannstrom I.O."/>
            <person name="Guillou S."/>
            <person name="Cros-Aarteil S."/>
            <person name="Calhoun S."/>
            <person name="Haridas S."/>
            <person name="Kuo A."/>
            <person name="Mondo S."/>
            <person name="Pangilinan J."/>
            <person name="Riley R."/>
            <person name="Labutti K."/>
            <person name="Andreopoulos B."/>
            <person name="Lipzen A."/>
            <person name="Chen C."/>
            <person name="Yanf M."/>
            <person name="Daum C."/>
            <person name="Ng V."/>
            <person name="Clum A."/>
            <person name="Ohm R."/>
            <person name="Martin F."/>
            <person name="Silar P."/>
            <person name="Natvig D."/>
            <person name="Lalanne C."/>
            <person name="Gautier V."/>
            <person name="Ament-Velasquez S.L."/>
            <person name="Kruys A."/>
            <person name="Hutchinson M.I."/>
            <person name="Powell A.J."/>
            <person name="Barry K."/>
            <person name="Miller A.N."/>
            <person name="Grigoriev I.V."/>
            <person name="Debuchy R."/>
            <person name="Gladieux P."/>
            <person name="Thoren M.H."/>
            <person name="Johannesson H."/>
        </authorList>
    </citation>
    <scope>NUCLEOTIDE SEQUENCE</scope>
    <source>
        <strain evidence="2">CBS 508.74</strain>
    </source>
</reference>
<keyword evidence="3" id="KW-1185">Reference proteome</keyword>
<organism evidence="2 3">
    <name type="scientific">Canariomyces notabilis</name>
    <dbReference type="NCBI Taxonomy" id="2074819"/>
    <lineage>
        <taxon>Eukaryota</taxon>
        <taxon>Fungi</taxon>
        <taxon>Dikarya</taxon>
        <taxon>Ascomycota</taxon>
        <taxon>Pezizomycotina</taxon>
        <taxon>Sordariomycetes</taxon>
        <taxon>Sordariomycetidae</taxon>
        <taxon>Sordariales</taxon>
        <taxon>Chaetomiaceae</taxon>
        <taxon>Canariomyces</taxon>
    </lineage>
</organism>
<gene>
    <name evidence="2" type="ORF">N656DRAFT_849794</name>
</gene>
<dbReference type="EMBL" id="MU853391">
    <property type="protein sequence ID" value="KAK4106985.1"/>
    <property type="molecule type" value="Genomic_DNA"/>
</dbReference>
<dbReference type="Proteomes" id="UP001302812">
    <property type="component" value="Unassembled WGS sequence"/>
</dbReference>
<evidence type="ECO:0000256" key="1">
    <source>
        <dbReference type="SAM" id="MobiDB-lite"/>
    </source>
</evidence>
<sequence>MQMAGARFRGVQNILFLDEINPGPGMRRARAKPRTIADSIQGDSLQKADLALEVLLNNPKRLQRKREQFSDSPPSYRSQFSGPMTRSKAPTVPTRRNNGDMSGNFG</sequence>
<feature type="compositionally biased region" description="Polar residues" evidence="1">
    <location>
        <begin position="70"/>
        <end position="84"/>
    </location>
</feature>
<name>A0AAN6QF08_9PEZI</name>
<evidence type="ECO:0000313" key="3">
    <source>
        <dbReference type="Proteomes" id="UP001302812"/>
    </source>
</evidence>
<evidence type="ECO:0000313" key="2">
    <source>
        <dbReference type="EMBL" id="KAK4106985.1"/>
    </source>
</evidence>
<accession>A0AAN6QF08</accession>
<comment type="caution">
    <text evidence="2">The sequence shown here is derived from an EMBL/GenBank/DDBJ whole genome shotgun (WGS) entry which is preliminary data.</text>
</comment>
<feature type="compositionally biased region" description="Polar residues" evidence="1">
    <location>
        <begin position="94"/>
        <end position="106"/>
    </location>
</feature>
<dbReference type="RefSeq" id="XP_064664555.1">
    <property type="nucleotide sequence ID" value="XM_064819367.1"/>
</dbReference>
<protein>
    <submittedName>
        <fullName evidence="2">Uncharacterized protein</fullName>
    </submittedName>
</protein>
<proteinExistence type="predicted"/>
<feature type="region of interest" description="Disordered" evidence="1">
    <location>
        <begin position="60"/>
        <end position="106"/>
    </location>
</feature>
<dbReference type="GeneID" id="89943493"/>
<dbReference type="AlphaFoldDB" id="A0AAN6QF08"/>